<organism evidence="8 9">
    <name type="scientific">Mitosporidium daphniae</name>
    <dbReference type="NCBI Taxonomy" id="1485682"/>
    <lineage>
        <taxon>Eukaryota</taxon>
        <taxon>Fungi</taxon>
        <taxon>Fungi incertae sedis</taxon>
        <taxon>Microsporidia</taxon>
        <taxon>Mitosporidium</taxon>
    </lineage>
</organism>
<dbReference type="GO" id="GO:0120539">
    <property type="term" value="F:4-hydroxy-3-methoxy-5-polyprenylbenzoate decarboxylase activity"/>
    <property type="evidence" value="ECO:0007669"/>
    <property type="project" value="UniProtKB-EC"/>
</dbReference>
<dbReference type="UniPathway" id="UPA00232"/>
<comment type="cofactor">
    <cofactor evidence="7">
        <name>Zn(2+)</name>
        <dbReference type="ChEBI" id="CHEBI:29105"/>
    </cofactor>
</comment>
<comment type="subcellular location">
    <subcellularLocation>
        <location evidence="7">Mitochondrion inner membrane</location>
        <topology evidence="7">Peripheral membrane protein</topology>
        <orientation evidence="7">Matrix side</orientation>
    </subcellularLocation>
</comment>
<reference evidence="8 9" key="1">
    <citation type="submission" date="2014-04" db="EMBL/GenBank/DDBJ databases">
        <title>A new species of microsporidia sheds light on the evolution of extreme parasitism.</title>
        <authorList>
            <person name="Haag K.L."/>
            <person name="James T.Y."/>
            <person name="Larsson R."/>
            <person name="Schaer T.M."/>
            <person name="Refardt D."/>
            <person name="Pombert J.-F."/>
            <person name="Ebert D."/>
        </authorList>
    </citation>
    <scope>NUCLEOTIDE SEQUENCE [LARGE SCALE GENOMIC DNA]</scope>
    <source>
        <strain evidence="8 9">UGP3</strain>
        <tissue evidence="8">Spores</tissue>
    </source>
</reference>
<keyword evidence="3 7" id="KW-0496">Mitochondrion</keyword>
<dbReference type="EMBL" id="JMKJ01000200">
    <property type="protein sequence ID" value="KGG51760.1"/>
    <property type="molecule type" value="Genomic_DNA"/>
</dbReference>
<evidence type="ECO:0000256" key="1">
    <source>
        <dbReference type="ARBA" id="ARBA00022688"/>
    </source>
</evidence>
<comment type="catalytic activity">
    <reaction evidence="7">
        <text>a 4-hydroxy-3-methoxy-5-(all-trans-polyprenyl)benzoate + H(+) = a 2-methoxy-6-(all-trans-polyprenyl)phenol + CO2</text>
        <dbReference type="Rhea" id="RHEA:81179"/>
        <dbReference type="Rhea" id="RHEA-COMP:9551"/>
        <dbReference type="Rhea" id="RHEA-COMP:10931"/>
        <dbReference type="ChEBI" id="CHEBI:15378"/>
        <dbReference type="ChEBI" id="CHEBI:16526"/>
        <dbReference type="ChEBI" id="CHEBI:62731"/>
        <dbReference type="ChEBI" id="CHEBI:84443"/>
        <dbReference type="EC" id="4.1.1.130"/>
    </reaction>
</comment>
<comment type="pathway">
    <text evidence="7">Cofactor biosynthesis; ubiquinone biosynthesis.</text>
</comment>
<evidence type="ECO:0000256" key="7">
    <source>
        <dbReference type="HAMAP-Rule" id="MF_03111"/>
    </source>
</evidence>
<evidence type="ECO:0000256" key="6">
    <source>
        <dbReference type="ARBA" id="ARBA00081568"/>
    </source>
</evidence>
<dbReference type="GeneID" id="25259354"/>
<comment type="similarity">
    <text evidence="7">Belongs to the COQ4 family.</text>
</comment>
<keyword evidence="5 7" id="KW-0456">Lyase</keyword>
<evidence type="ECO:0000313" key="8">
    <source>
        <dbReference type="EMBL" id="KGG51760.1"/>
    </source>
</evidence>
<sequence>MFQCSRPLAIASSLFNAIRHPADGSSVATLGELLGNTASTHLLLKMFTTEDGRKIMKERPFISANSINEKALNCARGSLGYEYFSFMSENNISADSRAPIRWMDSNDPRSYVILRYRQVHDFWHVLAGNIPISVVGELSLKWMEFFQTGLPMTLLAGGFAPMFLLDANSRSFVLNVAFPWAIRNAPPHASFLLGVYFEKYLHIQVSELRQKLGIIPFPIDRLPVS</sequence>
<dbReference type="GO" id="GO:0008270">
    <property type="term" value="F:zinc ion binding"/>
    <property type="evidence" value="ECO:0007669"/>
    <property type="project" value="UniProtKB-UniRule"/>
</dbReference>
<keyword evidence="8" id="KW-0830">Ubiquinone</keyword>
<proteinExistence type="inferred from homology"/>
<dbReference type="GO" id="GO:0031314">
    <property type="term" value="C:extrinsic component of mitochondrial inner membrane"/>
    <property type="evidence" value="ECO:0007669"/>
    <property type="project" value="UniProtKB-UniRule"/>
</dbReference>
<comment type="caution">
    <text evidence="8">The sequence shown here is derived from an EMBL/GenBank/DDBJ whole genome shotgun (WGS) entry which is preliminary data.</text>
</comment>
<dbReference type="RefSeq" id="XP_013238196.1">
    <property type="nucleotide sequence ID" value="XM_013382742.1"/>
</dbReference>
<feature type="binding site" evidence="7">
    <location>
        <position position="121"/>
    </location>
    <ligand>
        <name>Zn(2+)</name>
        <dbReference type="ChEBI" id="CHEBI:29105"/>
    </ligand>
</feature>
<feature type="binding site" evidence="7">
    <location>
        <position position="137"/>
    </location>
    <ligand>
        <name>Zn(2+)</name>
        <dbReference type="ChEBI" id="CHEBI:29105"/>
    </ligand>
</feature>
<name>A0A098VS15_9MICR</name>
<evidence type="ECO:0000256" key="2">
    <source>
        <dbReference type="ARBA" id="ARBA00022792"/>
    </source>
</evidence>
<dbReference type="InterPro" id="IPR007715">
    <property type="entry name" value="Coq4"/>
</dbReference>
<evidence type="ECO:0000256" key="4">
    <source>
        <dbReference type="ARBA" id="ARBA00023136"/>
    </source>
</evidence>
<protein>
    <recommendedName>
        <fullName evidence="6">4-hydroxy-3-methoxy-5-polyprenylbenzoate decarboxylase</fullName>
    </recommendedName>
</protein>
<evidence type="ECO:0000256" key="5">
    <source>
        <dbReference type="ARBA" id="ARBA00023239"/>
    </source>
</evidence>
<accession>A0A098VS15</accession>
<dbReference type="PANTHER" id="PTHR12922:SF7">
    <property type="entry name" value="UBIQUINONE BIOSYNTHESIS PROTEIN COQ4 HOMOLOG, MITOCHONDRIAL"/>
    <property type="match status" value="1"/>
</dbReference>
<keyword evidence="1 7" id="KW-0831">Ubiquinone biosynthesis</keyword>
<feature type="binding site" evidence="7">
    <location>
        <position position="120"/>
    </location>
    <ligand>
        <name>Zn(2+)</name>
        <dbReference type="ChEBI" id="CHEBI:29105"/>
    </ligand>
</feature>
<gene>
    <name evidence="7" type="primary">COQ4</name>
    <name evidence="8" type="ORF">DI09_280p20</name>
</gene>
<dbReference type="PANTHER" id="PTHR12922">
    <property type="entry name" value="UBIQUINONE BIOSYNTHESIS PROTEIN"/>
    <property type="match status" value="1"/>
</dbReference>
<evidence type="ECO:0000256" key="3">
    <source>
        <dbReference type="ARBA" id="ARBA00023128"/>
    </source>
</evidence>
<dbReference type="Pfam" id="PF05019">
    <property type="entry name" value="Coq4"/>
    <property type="match status" value="1"/>
</dbReference>
<keyword evidence="7" id="KW-0862">Zinc</keyword>
<comment type="function">
    <text evidence="7">Lyase that catalyzes the C1-decarboxylation of 4-hydroxy-3-methoxy-5-(all-trans-polyprenyl)benzoic acid into 2-methoxy-6-(all-trans-polyprenyl)phenol during ubiquinone biosynthesis.</text>
</comment>
<dbReference type="Proteomes" id="UP000029725">
    <property type="component" value="Unassembled WGS sequence"/>
</dbReference>
<comment type="subunit">
    <text evidence="7">Component of a multi-subunit COQ enzyme complex, composed of at least COQ3, COQ4, COQ5, COQ6, COQ7 and COQ9.</text>
</comment>
<dbReference type="VEuPathDB" id="MicrosporidiaDB:DI09_280p20"/>
<dbReference type="AlphaFoldDB" id="A0A098VS15"/>
<keyword evidence="2 7" id="KW-0999">Mitochondrion inner membrane</keyword>
<keyword evidence="4 7" id="KW-0472">Membrane</keyword>
<dbReference type="InterPro" id="IPR027540">
    <property type="entry name" value="Coq4_euk"/>
</dbReference>
<dbReference type="OrthoDB" id="4249at2759"/>
<keyword evidence="9" id="KW-1185">Reference proteome</keyword>
<evidence type="ECO:0000313" key="9">
    <source>
        <dbReference type="Proteomes" id="UP000029725"/>
    </source>
</evidence>
<feature type="binding site" evidence="7">
    <location>
        <position position="124"/>
    </location>
    <ligand>
        <name>Zn(2+)</name>
        <dbReference type="ChEBI" id="CHEBI:29105"/>
    </ligand>
</feature>
<dbReference type="HAMAP" id="MF_03111">
    <property type="entry name" value="Coq4"/>
    <property type="match status" value="1"/>
</dbReference>
<keyword evidence="7" id="KW-0479">Metal-binding</keyword>
<dbReference type="HOGENOM" id="CLU_061241_1_1_1"/>